<dbReference type="EMBL" id="SLXD01000005">
    <property type="protein sequence ID" value="TCP03074.1"/>
    <property type="molecule type" value="Genomic_DNA"/>
</dbReference>
<feature type="compositionally biased region" description="Basic and acidic residues" evidence="1">
    <location>
        <begin position="139"/>
        <end position="159"/>
    </location>
</feature>
<feature type="region of interest" description="Disordered" evidence="1">
    <location>
        <begin position="42"/>
        <end position="170"/>
    </location>
</feature>
<dbReference type="Proteomes" id="UP000295106">
    <property type="component" value="Unassembled WGS sequence"/>
</dbReference>
<evidence type="ECO:0000313" key="3">
    <source>
        <dbReference type="EMBL" id="TCP03074.1"/>
    </source>
</evidence>
<dbReference type="InterPro" id="IPR049073">
    <property type="entry name" value="T6SS_VgrG3-like_C"/>
</dbReference>
<feature type="region of interest" description="Disordered" evidence="1">
    <location>
        <begin position="1"/>
        <end position="24"/>
    </location>
</feature>
<feature type="compositionally biased region" description="Low complexity" evidence="1">
    <location>
        <begin position="114"/>
        <end position="138"/>
    </location>
</feature>
<evidence type="ECO:0000313" key="4">
    <source>
        <dbReference type="Proteomes" id="UP000295106"/>
    </source>
</evidence>
<accession>A0A4R2MEY9</accession>
<dbReference type="GeneID" id="99684493"/>
<dbReference type="RefSeq" id="WP_132646774.1">
    <property type="nucleotide sequence ID" value="NZ_CP181386.1"/>
</dbReference>
<feature type="compositionally biased region" description="Basic and acidic residues" evidence="1">
    <location>
        <begin position="89"/>
        <end position="113"/>
    </location>
</feature>
<organism evidence="3 4">
    <name type="scientific">Rubrivivax gelatinosus</name>
    <name type="common">Rhodocyclus gelatinosus</name>
    <name type="synonym">Rhodopseudomonas gelatinosa</name>
    <dbReference type="NCBI Taxonomy" id="28068"/>
    <lineage>
        <taxon>Bacteria</taxon>
        <taxon>Pseudomonadati</taxon>
        <taxon>Pseudomonadota</taxon>
        <taxon>Betaproteobacteria</taxon>
        <taxon>Burkholderiales</taxon>
        <taxon>Sphaerotilaceae</taxon>
        <taxon>Rubrivivax</taxon>
    </lineage>
</organism>
<dbReference type="Pfam" id="PF21277">
    <property type="entry name" value="T6SS_VgrG3-like_C"/>
    <property type="match status" value="1"/>
</dbReference>
<evidence type="ECO:0000256" key="1">
    <source>
        <dbReference type="SAM" id="MobiDB-lite"/>
    </source>
</evidence>
<reference evidence="3 4" key="1">
    <citation type="submission" date="2019-03" db="EMBL/GenBank/DDBJ databases">
        <title>Genomic Encyclopedia of Type Strains, Phase IV (KMG-IV): sequencing the most valuable type-strain genomes for metagenomic binning, comparative biology and taxonomic classification.</title>
        <authorList>
            <person name="Goeker M."/>
        </authorList>
    </citation>
    <scope>NUCLEOTIDE SEQUENCE [LARGE SCALE GENOMIC DNA]</scope>
    <source>
        <strain evidence="3 4">DSM 1709</strain>
    </source>
</reference>
<proteinExistence type="predicted"/>
<dbReference type="AlphaFoldDB" id="A0A4R2MEY9"/>
<name>A0A4R2MEY9_RUBGE</name>
<dbReference type="OrthoDB" id="6019510at2"/>
<gene>
    <name evidence="3" type="ORF">EV684_105240</name>
</gene>
<sequence>MNDRIKSDASGLLVGTQIDTTAEEDSELLGDIRDTTGKILDVLQRRPDRQGASNRPVVTPAPRSADRASRAPSADSPTVPRKIATPVPRSERTWNSRNLTRGEDGRFAPRRGADTSSGADSRSAAAVARSADQMARTAEAARKDAKADARRDRARDARGRFGSGAEKSDGSGVVATAGRLATGITSGASAAVTGAERIDPIIGAAAEVRDVVAPLGRAASYFSGRRRERDDPSVPWLRKLWREIRGARRDDAAAARATHRGLKDVKDAAGAARGEGGGGLLGMLVSLAPAVASIASVAGKVVAVVAGLRAALAKLPLIGPALASAGDADPAKAATPKPGGLRGLLGKLPLIGTIATAALALAEDRRIANDAGLTDDERARKRAENVGGFTGAVGGASAGAAFGTMIAPGPGTVVGGVLGAYLGSKAGEKAGQLGWVSERFESGNRGVGTISNGRGDRGGISYGKHQLATNTGTMAEFLRWAPQYGAQFAGLTPGTPDFNAKYRQVVERDEQGFGDAQRRFMIATHYEPEMAKLKAAGFDLSGRGASVREAVFSTATQFGGDASKIIAASLKGRDLAGMTDAQITDAIQDRKIQFNDAYFRSSSPAVRASQLQRATSEKMLLRQAAAVAGAAGAPTAAVAPRVASPVAVTGAMAATVPRVPAVAAVPPAPAAEPIPERVSSSASAPTTVVAQAPLTQDVRDRSIAHICCGGIGAPTTYYR</sequence>
<protein>
    <recommendedName>
        <fullName evidence="2">Type VI secretion system spike protein VgrG3-like C-terminal domain-containing protein</fullName>
    </recommendedName>
</protein>
<comment type="caution">
    <text evidence="3">The sequence shown here is derived from an EMBL/GenBank/DDBJ whole genome shotgun (WGS) entry which is preliminary data.</text>
</comment>
<feature type="domain" description="Type VI secretion system spike protein VgrG3-like C-terminal" evidence="2">
    <location>
        <begin position="433"/>
        <end position="618"/>
    </location>
</feature>
<evidence type="ECO:0000259" key="2">
    <source>
        <dbReference type="Pfam" id="PF21277"/>
    </source>
</evidence>